<dbReference type="PANTHER" id="PTHR34992">
    <property type="entry name" value="HYPHAL ANASTAMOSIS-7 PROTEIN"/>
    <property type="match status" value="1"/>
</dbReference>
<evidence type="ECO:0000256" key="4">
    <source>
        <dbReference type="ARBA" id="ARBA00022729"/>
    </source>
</evidence>
<evidence type="ECO:0000256" key="7">
    <source>
        <dbReference type="ARBA" id="ARBA00023288"/>
    </source>
</evidence>
<dbReference type="InterPro" id="IPR046530">
    <property type="entry name" value="BIM1-like_dom"/>
</dbReference>
<proteinExistence type="predicted"/>
<feature type="domain" description="Copper acquisition factor BIM1-like" evidence="10">
    <location>
        <begin position="21"/>
        <end position="204"/>
    </location>
</feature>
<name>A0ABR0EM70_ZASCE</name>
<dbReference type="PANTHER" id="PTHR34992:SF10">
    <property type="entry name" value="COPPER ACQUISITION FACTOR BIM1-LIKE DOMAIN-CONTAINING PROTEIN"/>
    <property type="match status" value="1"/>
</dbReference>
<feature type="signal peptide" evidence="9">
    <location>
        <begin position="1"/>
        <end position="21"/>
    </location>
</feature>
<keyword evidence="8" id="KW-1133">Transmembrane helix</keyword>
<evidence type="ECO:0000256" key="5">
    <source>
        <dbReference type="ARBA" id="ARBA00023136"/>
    </source>
</evidence>
<keyword evidence="5 8" id="KW-0472">Membrane</keyword>
<evidence type="ECO:0000256" key="3">
    <source>
        <dbReference type="ARBA" id="ARBA00022622"/>
    </source>
</evidence>
<dbReference type="Proteomes" id="UP001305779">
    <property type="component" value="Unassembled WGS sequence"/>
</dbReference>
<protein>
    <recommendedName>
        <fullName evidence="10">Copper acquisition factor BIM1-like domain-containing protein</fullName>
    </recommendedName>
</protein>
<sequence length="246" mass="26300">MADFTSILLVVIAALLGLARAHTVITYPGWRGNNLHTNGTRPENNPNTIGIDLDQNGTMAFPYGMQWMYPCGGMPMTTNRTKWPYGGGALSVQPGWFPGHAKAFFYVNIGIQEQGQLAPPNYSHPVVPPFQITGPNNSEYNGQFCLPQVRMPANLSLAVGDNITIQVIETAQHGAALYSCVDVTLAEPADVEQVTPQNCYNSTDIGFNLVFTTEALTGSASSLLSGPSTTVAMVAGVVMLGFAFVL</sequence>
<evidence type="ECO:0000256" key="9">
    <source>
        <dbReference type="SAM" id="SignalP"/>
    </source>
</evidence>
<keyword evidence="8" id="KW-0812">Transmembrane</keyword>
<keyword evidence="4 9" id="KW-0732">Signal</keyword>
<organism evidence="11 12">
    <name type="scientific">Zasmidium cellare</name>
    <name type="common">Wine cellar mold</name>
    <name type="synonym">Racodium cellare</name>
    <dbReference type="NCBI Taxonomy" id="395010"/>
    <lineage>
        <taxon>Eukaryota</taxon>
        <taxon>Fungi</taxon>
        <taxon>Dikarya</taxon>
        <taxon>Ascomycota</taxon>
        <taxon>Pezizomycotina</taxon>
        <taxon>Dothideomycetes</taxon>
        <taxon>Dothideomycetidae</taxon>
        <taxon>Mycosphaerellales</taxon>
        <taxon>Mycosphaerellaceae</taxon>
        <taxon>Zasmidium</taxon>
    </lineage>
</organism>
<evidence type="ECO:0000313" key="11">
    <source>
        <dbReference type="EMBL" id="KAK4502376.1"/>
    </source>
</evidence>
<reference evidence="11 12" key="1">
    <citation type="journal article" date="2023" name="G3 (Bethesda)">
        <title>A chromosome-level genome assembly of Zasmidium syzygii isolated from banana leaves.</title>
        <authorList>
            <person name="van Westerhoven A.C."/>
            <person name="Mehrabi R."/>
            <person name="Talebi R."/>
            <person name="Steentjes M.B.F."/>
            <person name="Corcolon B."/>
            <person name="Chong P.A."/>
            <person name="Kema G.H.J."/>
            <person name="Seidl M.F."/>
        </authorList>
    </citation>
    <scope>NUCLEOTIDE SEQUENCE [LARGE SCALE GENOMIC DNA]</scope>
    <source>
        <strain evidence="11 12">P124</strain>
    </source>
</reference>
<evidence type="ECO:0000259" key="10">
    <source>
        <dbReference type="Pfam" id="PF20238"/>
    </source>
</evidence>
<evidence type="ECO:0000256" key="8">
    <source>
        <dbReference type="SAM" id="Phobius"/>
    </source>
</evidence>
<keyword evidence="6" id="KW-0325">Glycoprotein</keyword>
<keyword evidence="3" id="KW-0336">GPI-anchor</keyword>
<gene>
    <name evidence="11" type="ORF">PRZ48_005801</name>
</gene>
<evidence type="ECO:0000256" key="6">
    <source>
        <dbReference type="ARBA" id="ARBA00023180"/>
    </source>
</evidence>
<dbReference type="Pfam" id="PF20238">
    <property type="entry name" value="BIM1-like_dom"/>
    <property type="match status" value="1"/>
</dbReference>
<dbReference type="CDD" id="cd21176">
    <property type="entry name" value="LPMO_auxiliary-like"/>
    <property type="match status" value="1"/>
</dbReference>
<evidence type="ECO:0000256" key="1">
    <source>
        <dbReference type="ARBA" id="ARBA00004609"/>
    </source>
</evidence>
<evidence type="ECO:0000313" key="12">
    <source>
        <dbReference type="Proteomes" id="UP001305779"/>
    </source>
</evidence>
<keyword evidence="2" id="KW-1003">Cell membrane</keyword>
<dbReference type="EMBL" id="JAXOVC010000004">
    <property type="protein sequence ID" value="KAK4502376.1"/>
    <property type="molecule type" value="Genomic_DNA"/>
</dbReference>
<keyword evidence="12" id="KW-1185">Reference proteome</keyword>
<accession>A0ABR0EM70</accession>
<comment type="subcellular location">
    <subcellularLocation>
        <location evidence="1">Cell membrane</location>
        <topology evidence="1">Lipid-anchor</topology>
        <topology evidence="1">GPI-anchor</topology>
    </subcellularLocation>
</comment>
<feature type="chain" id="PRO_5047247538" description="Copper acquisition factor BIM1-like domain-containing protein" evidence="9">
    <location>
        <begin position="22"/>
        <end position="246"/>
    </location>
</feature>
<comment type="caution">
    <text evidence="11">The sequence shown here is derived from an EMBL/GenBank/DDBJ whole genome shotgun (WGS) entry which is preliminary data.</text>
</comment>
<evidence type="ECO:0000256" key="2">
    <source>
        <dbReference type="ARBA" id="ARBA00022475"/>
    </source>
</evidence>
<feature type="transmembrane region" description="Helical" evidence="8">
    <location>
        <begin position="223"/>
        <end position="245"/>
    </location>
</feature>
<keyword evidence="7" id="KW-0449">Lipoprotein</keyword>
<dbReference type="InterPro" id="IPR046936">
    <property type="entry name" value="BIM1-like"/>
</dbReference>